<dbReference type="STRING" id="57577.A0A2K3L1P1"/>
<dbReference type="Pfam" id="PF25112">
    <property type="entry name" value="zf-AtTam37"/>
    <property type="match status" value="2"/>
</dbReference>
<evidence type="ECO:0000313" key="3">
    <source>
        <dbReference type="Proteomes" id="UP000236291"/>
    </source>
</evidence>
<organism evidence="2 3">
    <name type="scientific">Trifolium pratense</name>
    <name type="common">Red clover</name>
    <dbReference type="NCBI Taxonomy" id="57577"/>
    <lineage>
        <taxon>Eukaryota</taxon>
        <taxon>Viridiplantae</taxon>
        <taxon>Streptophyta</taxon>
        <taxon>Embryophyta</taxon>
        <taxon>Tracheophyta</taxon>
        <taxon>Spermatophyta</taxon>
        <taxon>Magnoliopsida</taxon>
        <taxon>eudicotyledons</taxon>
        <taxon>Gunneridae</taxon>
        <taxon>Pentapetalae</taxon>
        <taxon>rosids</taxon>
        <taxon>fabids</taxon>
        <taxon>Fabales</taxon>
        <taxon>Fabaceae</taxon>
        <taxon>Papilionoideae</taxon>
        <taxon>50 kb inversion clade</taxon>
        <taxon>NPAAA clade</taxon>
        <taxon>Hologalegina</taxon>
        <taxon>IRL clade</taxon>
        <taxon>Trifolieae</taxon>
        <taxon>Trifolium</taxon>
    </lineage>
</organism>
<dbReference type="PANTHER" id="PTHR36404:SF1">
    <property type="entry name" value="EMBRYO DEFECTIVE 2737"/>
    <property type="match status" value="1"/>
</dbReference>
<dbReference type="GO" id="GO:0009507">
    <property type="term" value="C:chloroplast"/>
    <property type="evidence" value="ECO:0007669"/>
    <property type="project" value="TreeGrafter"/>
</dbReference>
<sequence>MPKPKPPKPQGFREFVGRFFGDRYNEFNTAYGETVSDIFAFPFKVLFTPLTLAIDIAGSAPRGFGVPELVTKLSAASIFVNSLVLLRCRPVSLRCLHRFRELFLASCYDTQTPDMALTCQLEAVATLGTYDIALNLGRKVICQRDCVTCNGWQAMRCTMCRGCGRVHYQVKNYTLKRVIFGLSNLFKETSKVTNITRYGEKATAAAVADAIFSNGAELVHIPSSSMDPQIPLPSKDCPICDGTGVMGCPECKDKLPFRISADGIMGLPRQAYSVLEKMDYPYELSRSIKMGRKLG</sequence>
<dbReference type="PANTHER" id="PTHR36404">
    <property type="entry name" value="EMBRYO DEFECTIVE 2737"/>
    <property type="match status" value="1"/>
</dbReference>
<comment type="caution">
    <text evidence="2">The sequence shown here is derived from an EMBL/GenBank/DDBJ whole genome shotgun (WGS) entry which is preliminary data.</text>
</comment>
<dbReference type="EMBL" id="ASHM01024658">
    <property type="protein sequence ID" value="PNX72443.1"/>
    <property type="molecule type" value="Genomic_DNA"/>
</dbReference>
<feature type="domain" description="AtTam37 zinc finger" evidence="1">
    <location>
        <begin position="196"/>
        <end position="268"/>
    </location>
</feature>
<dbReference type="ExpressionAtlas" id="A0A2K3L1P1">
    <property type="expression patterns" value="baseline"/>
</dbReference>
<reference evidence="2 3" key="2">
    <citation type="journal article" date="2017" name="Front. Plant Sci.">
        <title>Gene Classification and Mining of Molecular Markers Useful in Red Clover (Trifolium pratense) Breeding.</title>
        <authorList>
            <person name="Istvanek J."/>
            <person name="Dluhosova J."/>
            <person name="Dluhos P."/>
            <person name="Patkova L."/>
            <person name="Nedelnik J."/>
            <person name="Repkova J."/>
        </authorList>
    </citation>
    <scope>NUCLEOTIDE SEQUENCE [LARGE SCALE GENOMIC DNA]</scope>
    <source>
        <strain evidence="3">cv. Tatra</strain>
        <tissue evidence="2">Young leaves</tissue>
    </source>
</reference>
<dbReference type="Proteomes" id="UP000236291">
    <property type="component" value="Unassembled WGS sequence"/>
</dbReference>
<accession>A0A2K3L1P1</accession>
<protein>
    <submittedName>
        <fullName evidence="2">Embryo defective 2737 protein</fullName>
    </submittedName>
</protein>
<evidence type="ECO:0000259" key="1">
    <source>
        <dbReference type="Pfam" id="PF25112"/>
    </source>
</evidence>
<feature type="domain" description="AtTam37 zinc finger" evidence="1">
    <location>
        <begin position="137"/>
        <end position="177"/>
    </location>
</feature>
<name>A0A2K3L1P1_TRIPR</name>
<gene>
    <name evidence="2" type="ORF">L195_g028333</name>
</gene>
<reference evidence="2 3" key="1">
    <citation type="journal article" date="2014" name="Am. J. Bot.">
        <title>Genome assembly and annotation for red clover (Trifolium pratense; Fabaceae).</title>
        <authorList>
            <person name="Istvanek J."/>
            <person name="Jaros M."/>
            <person name="Krenek A."/>
            <person name="Repkova J."/>
        </authorList>
    </citation>
    <scope>NUCLEOTIDE SEQUENCE [LARGE SCALE GENOMIC DNA]</scope>
    <source>
        <strain evidence="3">cv. Tatra</strain>
        <tissue evidence="2">Young leaves</tissue>
    </source>
</reference>
<evidence type="ECO:0000313" key="2">
    <source>
        <dbReference type="EMBL" id="PNX72443.1"/>
    </source>
</evidence>
<proteinExistence type="predicted"/>
<dbReference type="InterPro" id="IPR056892">
    <property type="entry name" value="Zf-AtTam37"/>
</dbReference>
<dbReference type="AlphaFoldDB" id="A0A2K3L1P1"/>